<dbReference type="CDD" id="cd06423">
    <property type="entry name" value="CESA_like"/>
    <property type="match status" value="1"/>
</dbReference>
<dbReference type="Gene3D" id="3.90.550.10">
    <property type="entry name" value="Spore Coat Polysaccharide Biosynthesis Protein SpsA, Chain A"/>
    <property type="match status" value="1"/>
</dbReference>
<dbReference type="PANTHER" id="PTHR43685">
    <property type="entry name" value="GLYCOSYLTRANSFERASE"/>
    <property type="match status" value="1"/>
</dbReference>
<organism evidence="2">
    <name type="scientific">Fervidobacterium pennivorans</name>
    <dbReference type="NCBI Taxonomy" id="93466"/>
    <lineage>
        <taxon>Bacteria</taxon>
        <taxon>Thermotogati</taxon>
        <taxon>Thermotogota</taxon>
        <taxon>Thermotogae</taxon>
        <taxon>Thermotogales</taxon>
        <taxon>Fervidobacteriaceae</taxon>
        <taxon>Fervidobacterium</taxon>
    </lineage>
</organism>
<dbReference type="InterPro" id="IPR050834">
    <property type="entry name" value="Glycosyltransf_2"/>
</dbReference>
<dbReference type="AlphaFoldDB" id="A0A7V4CPD2"/>
<comment type="caution">
    <text evidence="2">The sequence shown here is derived from an EMBL/GenBank/DDBJ whole genome shotgun (WGS) entry which is preliminary data.</text>
</comment>
<dbReference type="SUPFAM" id="SSF53448">
    <property type="entry name" value="Nucleotide-diphospho-sugar transferases"/>
    <property type="match status" value="1"/>
</dbReference>
<dbReference type="GO" id="GO:0016740">
    <property type="term" value="F:transferase activity"/>
    <property type="evidence" value="ECO:0007669"/>
    <property type="project" value="UniProtKB-KW"/>
</dbReference>
<reference evidence="2" key="1">
    <citation type="journal article" date="2020" name="mSystems">
        <title>Genome- and Community-Level Interaction Insights into Carbon Utilization and Element Cycling Functions of Hydrothermarchaeota in Hydrothermal Sediment.</title>
        <authorList>
            <person name="Zhou Z."/>
            <person name="Liu Y."/>
            <person name="Xu W."/>
            <person name="Pan J."/>
            <person name="Luo Z.H."/>
            <person name="Li M."/>
        </authorList>
    </citation>
    <scope>NUCLEOTIDE SEQUENCE [LARGE SCALE GENOMIC DNA]</scope>
    <source>
        <strain evidence="2">SpSt-640</strain>
    </source>
</reference>
<accession>A0A7V4CPD2</accession>
<protein>
    <submittedName>
        <fullName evidence="2">Glycosyltransferase family 2 protein</fullName>
    </submittedName>
</protein>
<name>A0A7V4CPD2_FERPE</name>
<evidence type="ECO:0000259" key="1">
    <source>
        <dbReference type="Pfam" id="PF00535"/>
    </source>
</evidence>
<sequence>MKFMKVSVIIPTYNRREDLAELLDSLLLQTYKPLEVIVVDDTPTNDIADMCGKFYNKFRERDVNLIYHKNLGKRSSAIARNLGVEKSSGDILMFFDSDVILFPDYIEKILEVFMTNSRALAVQGWIINIERKKFYYLRQVFYKIFCMSHHAKDSCRLFEYPSALTKVIECEALSGANFAVKREVFNHLQFDGNLLGYAYMEDLLFSHSLFKRFPHSLFITPYAKCIHKVSQMGREEKDKLERHKQRCRLYVFTKLFGWKGRLLYNWQNLGGIILKISKRLIKD</sequence>
<gene>
    <name evidence="2" type="ORF">ENU12_09050</name>
</gene>
<evidence type="ECO:0000313" key="2">
    <source>
        <dbReference type="EMBL" id="HGQ78022.1"/>
    </source>
</evidence>
<dbReference type="EMBL" id="DTBH01000187">
    <property type="protein sequence ID" value="HGQ78022.1"/>
    <property type="molecule type" value="Genomic_DNA"/>
</dbReference>
<dbReference type="InterPro" id="IPR001173">
    <property type="entry name" value="Glyco_trans_2-like"/>
</dbReference>
<keyword evidence="2" id="KW-0808">Transferase</keyword>
<dbReference type="PANTHER" id="PTHR43685:SF2">
    <property type="entry name" value="GLYCOSYLTRANSFERASE 2-LIKE DOMAIN-CONTAINING PROTEIN"/>
    <property type="match status" value="1"/>
</dbReference>
<dbReference type="InterPro" id="IPR029044">
    <property type="entry name" value="Nucleotide-diphossugar_trans"/>
</dbReference>
<feature type="domain" description="Glycosyltransferase 2-like" evidence="1">
    <location>
        <begin position="7"/>
        <end position="187"/>
    </location>
</feature>
<proteinExistence type="predicted"/>
<dbReference type="Pfam" id="PF00535">
    <property type="entry name" value="Glycos_transf_2"/>
    <property type="match status" value="1"/>
</dbReference>